<dbReference type="Proteomes" id="UP000334019">
    <property type="component" value="Chromosome"/>
</dbReference>
<gene>
    <name evidence="3" type="ORF">GH723_02805</name>
</gene>
<dbReference type="EMBL" id="CP045851">
    <property type="protein sequence ID" value="QGG94115.1"/>
    <property type="molecule type" value="Genomic_DNA"/>
</dbReference>
<evidence type="ECO:0000256" key="2">
    <source>
        <dbReference type="SAM" id="Phobius"/>
    </source>
</evidence>
<keyword evidence="4" id="KW-1185">Reference proteome</keyword>
<proteinExistence type="predicted"/>
<protein>
    <submittedName>
        <fullName evidence="3">Uncharacterized protein</fullName>
    </submittedName>
</protein>
<evidence type="ECO:0000256" key="1">
    <source>
        <dbReference type="SAM" id="MobiDB-lite"/>
    </source>
</evidence>
<dbReference type="AlphaFoldDB" id="A0A5Q2RLP3"/>
<keyword evidence="2" id="KW-0812">Transmembrane</keyword>
<dbReference type="KEGG" id="atq:GH723_02805"/>
<accession>A0A5Q2RLP3</accession>
<evidence type="ECO:0000313" key="4">
    <source>
        <dbReference type="Proteomes" id="UP000334019"/>
    </source>
</evidence>
<organism evidence="3 4">
    <name type="scientific">Actinomarinicola tropica</name>
    <dbReference type="NCBI Taxonomy" id="2789776"/>
    <lineage>
        <taxon>Bacteria</taxon>
        <taxon>Bacillati</taxon>
        <taxon>Actinomycetota</taxon>
        <taxon>Acidimicrobiia</taxon>
        <taxon>Acidimicrobiales</taxon>
        <taxon>Iamiaceae</taxon>
        <taxon>Actinomarinicola</taxon>
    </lineage>
</organism>
<evidence type="ECO:0000313" key="3">
    <source>
        <dbReference type="EMBL" id="QGG94115.1"/>
    </source>
</evidence>
<feature type="region of interest" description="Disordered" evidence="1">
    <location>
        <begin position="123"/>
        <end position="145"/>
    </location>
</feature>
<name>A0A5Q2RLP3_9ACTN</name>
<sequence>MAGHLRPRTRTAAIGLVTAVLLTGLVGARPAAADEPGESTVARELVRQAIALIVSTPGNMEAIDDKVGDALEVEDQEGVDIALVRRAAEALDAEDLHEARSLLERSIGARPHLGATDVAPIGEVSEDGGARGAEPGEAPILDPLDTSGVDGGDLLAIVIGGALALAGIFLGLRWRPARTKEA</sequence>
<feature type="transmembrane region" description="Helical" evidence="2">
    <location>
        <begin position="154"/>
        <end position="172"/>
    </location>
</feature>
<keyword evidence="2" id="KW-0472">Membrane</keyword>
<reference evidence="3 4" key="1">
    <citation type="submission" date="2019-11" db="EMBL/GenBank/DDBJ databases">
        <authorList>
            <person name="He Y."/>
        </authorList>
    </citation>
    <scope>NUCLEOTIDE SEQUENCE [LARGE SCALE GENOMIC DNA]</scope>
    <source>
        <strain evidence="3 4">SCSIO 58843</strain>
    </source>
</reference>
<keyword evidence="2" id="KW-1133">Transmembrane helix</keyword>
<dbReference type="RefSeq" id="WP_153758221.1">
    <property type="nucleotide sequence ID" value="NZ_CP045851.1"/>
</dbReference>